<organism evidence="3 4">
    <name type="scientific">Winogradskyella thalassocola</name>
    <dbReference type="NCBI Taxonomy" id="262004"/>
    <lineage>
        <taxon>Bacteria</taxon>
        <taxon>Pseudomonadati</taxon>
        <taxon>Bacteroidota</taxon>
        <taxon>Flavobacteriia</taxon>
        <taxon>Flavobacteriales</taxon>
        <taxon>Flavobacteriaceae</taxon>
        <taxon>Winogradskyella</taxon>
    </lineage>
</organism>
<keyword evidence="4" id="KW-1185">Reference proteome</keyword>
<dbReference type="AlphaFoldDB" id="A0A1G8AYA8"/>
<feature type="signal peptide" evidence="1">
    <location>
        <begin position="1"/>
        <end position="20"/>
    </location>
</feature>
<reference evidence="4" key="1">
    <citation type="submission" date="2016-10" db="EMBL/GenBank/DDBJ databases">
        <authorList>
            <person name="Varghese N."/>
            <person name="Submissions S."/>
        </authorList>
    </citation>
    <scope>NUCLEOTIDE SEQUENCE [LARGE SCALE GENOMIC DNA]</scope>
    <source>
        <strain evidence="4">DSM 15363</strain>
    </source>
</reference>
<evidence type="ECO:0000256" key="1">
    <source>
        <dbReference type="SAM" id="SignalP"/>
    </source>
</evidence>
<dbReference type="Proteomes" id="UP000199492">
    <property type="component" value="Unassembled WGS sequence"/>
</dbReference>
<keyword evidence="1" id="KW-0732">Signal</keyword>
<sequence>MKNRIKLVLVIVLAVSAACSDNDDSTCTELTWYQDFDEDNLGNPDVSIEACEQPTGYVANNSDTDDSGCLSDQILDGSRGDCNQTLAFTASYNQTITGATRVITSNSIPDHLVGTFGMGPGSLNPNAISEQNESYTLTMNPTEVNVLTPLLSTTGVGANAGPQYSFGILLNGVELDPVAAEPFPHEGVMSPNVNWEWNLEALNVNLGLDCNSAHVQPTGKYHYHGSPVLFLESLSVPTDAMTLIGYAADGFPIYYKYAYSEGLNTNSSVVAMTSSYQLKSGNRGGDGVTDPCGDYDGVYSNDYEYVSGLGTLDEANGRTGVTPEYPSGTYYYVITDDYPSIPRFFKGTPSNDFKIGNN</sequence>
<dbReference type="STRING" id="262004.SAMN04489796_10256"/>
<dbReference type="PROSITE" id="PS51257">
    <property type="entry name" value="PROKAR_LIPOPROTEIN"/>
    <property type="match status" value="1"/>
</dbReference>
<dbReference type="EMBL" id="FNCZ01000002">
    <property type="protein sequence ID" value="SDH25979.1"/>
    <property type="molecule type" value="Genomic_DNA"/>
</dbReference>
<feature type="chain" id="PRO_5011655244" evidence="1">
    <location>
        <begin position="21"/>
        <end position="358"/>
    </location>
</feature>
<feature type="domain" description="YHYH" evidence="2">
    <location>
        <begin position="158"/>
        <end position="347"/>
    </location>
</feature>
<accession>A0A1G8AYA8</accession>
<gene>
    <name evidence="3" type="ORF">SAMN04489796_10256</name>
</gene>
<proteinExistence type="predicted"/>
<evidence type="ECO:0000313" key="4">
    <source>
        <dbReference type="Proteomes" id="UP000199492"/>
    </source>
</evidence>
<name>A0A1G8AYA8_9FLAO</name>
<dbReference type="InterPro" id="IPR025924">
    <property type="entry name" value="YHYH_dom"/>
</dbReference>
<dbReference type="Pfam" id="PF14240">
    <property type="entry name" value="YHYH"/>
    <property type="match status" value="1"/>
</dbReference>
<protein>
    <submittedName>
        <fullName evidence="3">YHYH protein</fullName>
    </submittedName>
</protein>
<dbReference type="RefSeq" id="WP_217630754.1">
    <property type="nucleotide sequence ID" value="NZ_FNCZ01000002.1"/>
</dbReference>
<evidence type="ECO:0000259" key="2">
    <source>
        <dbReference type="Pfam" id="PF14240"/>
    </source>
</evidence>
<evidence type="ECO:0000313" key="3">
    <source>
        <dbReference type="EMBL" id="SDH25979.1"/>
    </source>
</evidence>